<reference evidence="2 3" key="1">
    <citation type="submission" date="2019-02" db="EMBL/GenBank/DDBJ databases">
        <title>Deep-cultivation of Planctomycetes and their phenomic and genomic characterization uncovers novel biology.</title>
        <authorList>
            <person name="Wiegand S."/>
            <person name="Jogler M."/>
            <person name="Boedeker C."/>
            <person name="Pinto D."/>
            <person name="Vollmers J."/>
            <person name="Rivas-Marin E."/>
            <person name="Kohn T."/>
            <person name="Peeters S.H."/>
            <person name="Heuer A."/>
            <person name="Rast P."/>
            <person name="Oberbeckmann S."/>
            <person name="Bunk B."/>
            <person name="Jeske O."/>
            <person name="Meyerdierks A."/>
            <person name="Storesund J.E."/>
            <person name="Kallscheuer N."/>
            <person name="Luecker S."/>
            <person name="Lage O.M."/>
            <person name="Pohl T."/>
            <person name="Merkel B.J."/>
            <person name="Hornburger P."/>
            <person name="Mueller R.-W."/>
            <person name="Bruemmer F."/>
            <person name="Labrenz M."/>
            <person name="Spormann A.M."/>
            <person name="Op den Camp H."/>
            <person name="Overmann J."/>
            <person name="Amann R."/>
            <person name="Jetten M.S.M."/>
            <person name="Mascher T."/>
            <person name="Medema M.H."/>
            <person name="Devos D.P."/>
            <person name="Kaster A.-K."/>
            <person name="Ovreas L."/>
            <person name="Rohde M."/>
            <person name="Galperin M.Y."/>
            <person name="Jogler C."/>
        </authorList>
    </citation>
    <scope>NUCLEOTIDE SEQUENCE [LARGE SCALE GENOMIC DNA]</scope>
    <source>
        <strain evidence="2 3">TBK1r</strain>
    </source>
</reference>
<sequence length="194" mass="22145">MTNYEDILNRIRKDPAYEANLDWGKPRSGHPEGSIRKHIAELEDNLDRLKTRLSGEETGKLRVLIHTHDTFKPDARSGVAITDPRSHASLARQFLAKSVSDSDLLNIVQFHDEPFALWKKHRYGGDYTDRLRRLLDLIEDWDLFLAFLIVDGCTAGKSTEPLDWFFAEISDRVESRVDATWLKIAANPEGIGES</sequence>
<evidence type="ECO:0000313" key="2">
    <source>
        <dbReference type="EMBL" id="QDV85219.1"/>
    </source>
</evidence>
<dbReference type="EMBL" id="CP036432">
    <property type="protein sequence ID" value="QDV85219.1"/>
    <property type="molecule type" value="Genomic_DNA"/>
</dbReference>
<proteinExistence type="predicted"/>
<evidence type="ECO:0000256" key="1">
    <source>
        <dbReference type="SAM" id="Coils"/>
    </source>
</evidence>
<keyword evidence="1" id="KW-0175">Coiled coil</keyword>
<evidence type="ECO:0000313" key="3">
    <source>
        <dbReference type="Proteomes" id="UP000318081"/>
    </source>
</evidence>
<gene>
    <name evidence="2" type="ORF">TBK1r_41750</name>
</gene>
<dbReference type="RefSeq" id="WP_145214581.1">
    <property type="nucleotide sequence ID" value="NZ_CP036432.1"/>
</dbReference>
<name>A0ABX5XTI4_9BACT</name>
<protein>
    <submittedName>
        <fullName evidence="2">Uncharacterized protein</fullName>
    </submittedName>
</protein>
<accession>A0ABX5XTI4</accession>
<keyword evidence="3" id="KW-1185">Reference proteome</keyword>
<feature type="coiled-coil region" evidence="1">
    <location>
        <begin position="32"/>
        <end position="59"/>
    </location>
</feature>
<organism evidence="2 3">
    <name type="scientific">Stieleria magnilauensis</name>
    <dbReference type="NCBI Taxonomy" id="2527963"/>
    <lineage>
        <taxon>Bacteria</taxon>
        <taxon>Pseudomonadati</taxon>
        <taxon>Planctomycetota</taxon>
        <taxon>Planctomycetia</taxon>
        <taxon>Pirellulales</taxon>
        <taxon>Pirellulaceae</taxon>
        <taxon>Stieleria</taxon>
    </lineage>
</organism>
<dbReference type="Proteomes" id="UP000318081">
    <property type="component" value="Chromosome"/>
</dbReference>